<dbReference type="OrthoDB" id="1523022at2"/>
<reference evidence="3 4" key="1">
    <citation type="submission" date="2019-07" db="EMBL/GenBank/DDBJ databases">
        <title>Allobacillus sp. nov. SKP isolated from shrimp paste of Euphausiacea.</title>
        <authorList>
            <person name="Kanchanasin P."/>
            <person name="Tanasupawat S."/>
            <person name="Shi W."/>
            <person name="Wu L."/>
            <person name="Ma J."/>
        </authorList>
    </citation>
    <scope>NUCLEOTIDE SEQUENCE [LARGE SCALE GENOMIC DNA]</scope>
    <source>
        <strain evidence="3 4">SKP4-8</strain>
    </source>
</reference>
<dbReference type="GO" id="GO:0080120">
    <property type="term" value="P:CAAX-box protein maturation"/>
    <property type="evidence" value="ECO:0007669"/>
    <property type="project" value="UniProtKB-ARBA"/>
</dbReference>
<organism evidence="3 4">
    <name type="scientific">Allobacillus salarius</name>
    <dbReference type="NCBI Taxonomy" id="1955272"/>
    <lineage>
        <taxon>Bacteria</taxon>
        <taxon>Bacillati</taxon>
        <taxon>Bacillota</taxon>
        <taxon>Bacilli</taxon>
        <taxon>Bacillales</taxon>
        <taxon>Bacillaceae</taxon>
        <taxon>Allobacillus</taxon>
    </lineage>
</organism>
<accession>A0A556PT81</accession>
<feature type="transmembrane region" description="Helical" evidence="1">
    <location>
        <begin position="149"/>
        <end position="165"/>
    </location>
</feature>
<feature type="transmembrane region" description="Helical" evidence="1">
    <location>
        <begin position="95"/>
        <end position="112"/>
    </location>
</feature>
<feature type="transmembrane region" description="Helical" evidence="1">
    <location>
        <begin position="21"/>
        <end position="44"/>
    </location>
</feature>
<evidence type="ECO:0000256" key="1">
    <source>
        <dbReference type="SAM" id="Phobius"/>
    </source>
</evidence>
<dbReference type="RefSeq" id="WP_144087346.1">
    <property type="nucleotide sequence ID" value="NZ_VMHE01000001.1"/>
</dbReference>
<keyword evidence="1" id="KW-1133">Transmembrane helix</keyword>
<dbReference type="GO" id="GO:0006508">
    <property type="term" value="P:proteolysis"/>
    <property type="evidence" value="ECO:0007669"/>
    <property type="project" value="UniProtKB-KW"/>
</dbReference>
<keyword evidence="3" id="KW-0482">Metalloprotease</keyword>
<name>A0A556PT81_9BACI</name>
<feature type="transmembrane region" description="Helical" evidence="1">
    <location>
        <begin position="171"/>
        <end position="189"/>
    </location>
</feature>
<evidence type="ECO:0000313" key="3">
    <source>
        <dbReference type="EMBL" id="TSJ67587.1"/>
    </source>
</evidence>
<dbReference type="GO" id="GO:0004175">
    <property type="term" value="F:endopeptidase activity"/>
    <property type="evidence" value="ECO:0007669"/>
    <property type="project" value="UniProtKB-ARBA"/>
</dbReference>
<dbReference type="Proteomes" id="UP000316425">
    <property type="component" value="Unassembled WGS sequence"/>
</dbReference>
<dbReference type="GO" id="GO:0008237">
    <property type="term" value="F:metallopeptidase activity"/>
    <property type="evidence" value="ECO:0007669"/>
    <property type="project" value="UniProtKB-KW"/>
</dbReference>
<keyword evidence="4" id="KW-1185">Reference proteome</keyword>
<protein>
    <submittedName>
        <fullName evidence="3">CPBP family intramembrane metalloprotease</fullName>
    </submittedName>
</protein>
<dbReference type="EMBL" id="VMHE01000001">
    <property type="protein sequence ID" value="TSJ67587.1"/>
    <property type="molecule type" value="Genomic_DNA"/>
</dbReference>
<dbReference type="Pfam" id="PF02517">
    <property type="entry name" value="Rce1-like"/>
    <property type="match status" value="1"/>
</dbReference>
<feature type="domain" description="CAAX prenyl protease 2/Lysostaphin resistance protein A-like" evidence="2">
    <location>
        <begin position="100"/>
        <end position="183"/>
    </location>
</feature>
<dbReference type="InterPro" id="IPR003675">
    <property type="entry name" value="Rce1/LyrA-like_dom"/>
</dbReference>
<proteinExistence type="predicted"/>
<keyword evidence="3" id="KW-0378">Hydrolase</keyword>
<feature type="transmembrane region" description="Helical" evidence="1">
    <location>
        <begin position="60"/>
        <end position="83"/>
    </location>
</feature>
<dbReference type="AlphaFoldDB" id="A0A556PT81"/>
<sequence>MGRKKRKTQAELIQEVSDKELVLNVIASQLIFLFLAVIATFYLFSWEEIVALFQFNWLEIFIYGLIPGTIVVFIDLILIRFVPKRHWDDGGVNEKIFRSLSAWQIFLLAIVIGVSEEFLFRGVIHTEFGYIVASTIFALVHVRYLSKPVLLVSVILLSFLIGYMYEITGNLLVPIAAHIWIDFLLGLYYRYRMR</sequence>
<keyword evidence="1" id="KW-0472">Membrane</keyword>
<feature type="transmembrane region" description="Helical" evidence="1">
    <location>
        <begin position="118"/>
        <end position="142"/>
    </location>
</feature>
<keyword evidence="1" id="KW-0812">Transmembrane</keyword>
<gene>
    <name evidence="3" type="ORF">FPQ13_00525</name>
</gene>
<keyword evidence="3" id="KW-0645">Protease</keyword>
<evidence type="ECO:0000313" key="4">
    <source>
        <dbReference type="Proteomes" id="UP000316425"/>
    </source>
</evidence>
<comment type="caution">
    <text evidence="3">The sequence shown here is derived from an EMBL/GenBank/DDBJ whole genome shotgun (WGS) entry which is preliminary data.</text>
</comment>
<evidence type="ECO:0000259" key="2">
    <source>
        <dbReference type="Pfam" id="PF02517"/>
    </source>
</evidence>